<evidence type="ECO:0000313" key="4">
    <source>
        <dbReference type="Proteomes" id="UP001642487"/>
    </source>
</evidence>
<keyword evidence="1" id="KW-0732">Signal</keyword>
<organism evidence="3 4">
    <name type="scientific">Citrullus colocynthis</name>
    <name type="common">colocynth</name>
    <dbReference type="NCBI Taxonomy" id="252529"/>
    <lineage>
        <taxon>Eukaryota</taxon>
        <taxon>Viridiplantae</taxon>
        <taxon>Streptophyta</taxon>
        <taxon>Embryophyta</taxon>
        <taxon>Tracheophyta</taxon>
        <taxon>Spermatophyta</taxon>
        <taxon>Magnoliopsida</taxon>
        <taxon>eudicotyledons</taxon>
        <taxon>Gunneridae</taxon>
        <taxon>Pentapetalae</taxon>
        <taxon>rosids</taxon>
        <taxon>fabids</taxon>
        <taxon>Cucurbitales</taxon>
        <taxon>Cucurbitaceae</taxon>
        <taxon>Benincaseae</taxon>
        <taxon>Citrullus</taxon>
    </lineage>
</organism>
<evidence type="ECO:0000256" key="1">
    <source>
        <dbReference type="SAM" id="SignalP"/>
    </source>
</evidence>
<name>A0ABP0ZA88_9ROSI</name>
<gene>
    <name evidence="2" type="ORF">CITCOLO1_LOCUS22143</name>
    <name evidence="3" type="ORF">CITCOLO1_LOCUS22145</name>
</gene>
<dbReference type="EMBL" id="OZ021743">
    <property type="protein sequence ID" value="CAK9329667.1"/>
    <property type="molecule type" value="Genomic_DNA"/>
</dbReference>
<keyword evidence="4" id="KW-1185">Reference proteome</keyword>
<evidence type="ECO:0008006" key="5">
    <source>
        <dbReference type="Google" id="ProtNLM"/>
    </source>
</evidence>
<sequence length="137" mass="14608">MAASPTKLPLVLLLYIAILASLVTARPGTVAAPTPNPLVKKDCISFVPVATKCVIDVLKNVVAPHPSCCEAISKLYDCSFEFLKEIPAGDKILVKSGTRCVIDVMKNAVAPHPSCCKAISKLNDCPLSFSKTFHLLT</sequence>
<feature type="chain" id="PRO_5045029647" description="Bifunctional inhibitor/plant lipid transfer protein/seed storage helical domain-containing protein" evidence="1">
    <location>
        <begin position="26"/>
        <end position="137"/>
    </location>
</feature>
<dbReference type="Proteomes" id="UP001642487">
    <property type="component" value="Chromosome 9"/>
</dbReference>
<proteinExistence type="predicted"/>
<reference evidence="3 4" key="1">
    <citation type="submission" date="2024-03" db="EMBL/GenBank/DDBJ databases">
        <authorList>
            <person name="Gkanogiannis A."/>
            <person name="Becerra Lopez-Lavalle L."/>
        </authorList>
    </citation>
    <scope>NUCLEOTIDE SEQUENCE [LARGE SCALE GENOMIC DNA]</scope>
</reference>
<evidence type="ECO:0000313" key="3">
    <source>
        <dbReference type="EMBL" id="CAK9329669.1"/>
    </source>
</evidence>
<accession>A0ABP0ZA88</accession>
<feature type="signal peptide" evidence="1">
    <location>
        <begin position="1"/>
        <end position="25"/>
    </location>
</feature>
<protein>
    <recommendedName>
        <fullName evidence="5">Bifunctional inhibitor/plant lipid transfer protein/seed storage helical domain-containing protein</fullName>
    </recommendedName>
</protein>
<dbReference type="EMBL" id="OZ021743">
    <property type="protein sequence ID" value="CAK9329669.1"/>
    <property type="molecule type" value="Genomic_DNA"/>
</dbReference>
<evidence type="ECO:0000313" key="2">
    <source>
        <dbReference type="EMBL" id="CAK9329667.1"/>
    </source>
</evidence>